<evidence type="ECO:0000256" key="1">
    <source>
        <dbReference type="SAM" id="MobiDB-lite"/>
    </source>
</evidence>
<evidence type="ECO:0000313" key="5">
    <source>
        <dbReference type="Proteomes" id="UP000700908"/>
    </source>
</evidence>
<feature type="transmembrane region" description="Helical" evidence="2">
    <location>
        <begin position="158"/>
        <end position="176"/>
    </location>
</feature>
<feature type="region of interest" description="Disordered" evidence="1">
    <location>
        <begin position="472"/>
        <end position="561"/>
    </location>
</feature>
<feature type="compositionally biased region" description="Basic and acidic residues" evidence="1">
    <location>
        <begin position="537"/>
        <end position="546"/>
    </location>
</feature>
<dbReference type="SUPFAM" id="SSF53187">
    <property type="entry name" value="Zn-dependent exopeptidases"/>
    <property type="match status" value="2"/>
</dbReference>
<evidence type="ECO:0000313" key="4">
    <source>
        <dbReference type="EMBL" id="MBY4797816.1"/>
    </source>
</evidence>
<comment type="caution">
    <text evidence="4">The sequence shown here is derived from an EMBL/GenBank/DDBJ whole genome shotgun (WGS) entry which is preliminary data.</text>
</comment>
<gene>
    <name evidence="4" type="ORF">K6V98_05540</name>
</gene>
<name>A0ABS7MKB7_9ACTN</name>
<feature type="domain" description="Peptidase M28" evidence="3">
    <location>
        <begin position="742"/>
        <end position="905"/>
    </location>
</feature>
<dbReference type="Gene3D" id="3.40.630.10">
    <property type="entry name" value="Zn peptidases"/>
    <property type="match status" value="2"/>
</dbReference>
<keyword evidence="2" id="KW-0472">Membrane</keyword>
<organism evidence="4 5">
    <name type="scientific">Collinsella ureilytica</name>
    <dbReference type="NCBI Taxonomy" id="2869515"/>
    <lineage>
        <taxon>Bacteria</taxon>
        <taxon>Bacillati</taxon>
        <taxon>Actinomycetota</taxon>
        <taxon>Coriobacteriia</taxon>
        <taxon>Coriobacteriales</taxon>
        <taxon>Coriobacteriaceae</taxon>
        <taxon>Collinsella</taxon>
    </lineage>
</organism>
<protein>
    <submittedName>
        <fullName evidence="4">M28 family peptidase</fullName>
    </submittedName>
</protein>
<dbReference type="RefSeq" id="WP_222199526.1">
    <property type="nucleotide sequence ID" value="NZ_JAIMFO010000006.1"/>
</dbReference>
<feature type="compositionally biased region" description="Low complexity" evidence="1">
    <location>
        <begin position="740"/>
        <end position="750"/>
    </location>
</feature>
<reference evidence="4 5" key="1">
    <citation type="submission" date="2021-08" db="EMBL/GenBank/DDBJ databases">
        <title>Collinsella faecalis sp. nov. isolated from swine faeces.</title>
        <authorList>
            <person name="Oh B.S."/>
            <person name="Lee J.H."/>
        </authorList>
    </citation>
    <scope>NUCLEOTIDE SEQUENCE [LARGE SCALE GENOMIC DNA]</scope>
    <source>
        <strain evidence="4 5">AGMB00827</strain>
    </source>
</reference>
<feature type="transmembrane region" description="Helical" evidence="2">
    <location>
        <begin position="188"/>
        <end position="209"/>
    </location>
</feature>
<evidence type="ECO:0000259" key="3">
    <source>
        <dbReference type="Pfam" id="PF04389"/>
    </source>
</evidence>
<keyword evidence="5" id="KW-1185">Reference proteome</keyword>
<proteinExistence type="predicted"/>
<keyword evidence="2" id="KW-0812">Transmembrane</keyword>
<dbReference type="Pfam" id="PF04389">
    <property type="entry name" value="Peptidase_M28"/>
    <property type="match status" value="1"/>
</dbReference>
<feature type="region of interest" description="Disordered" evidence="1">
    <location>
        <begin position="301"/>
        <end position="364"/>
    </location>
</feature>
<dbReference type="Proteomes" id="UP000700908">
    <property type="component" value="Unassembled WGS sequence"/>
</dbReference>
<evidence type="ECO:0000256" key="2">
    <source>
        <dbReference type="SAM" id="Phobius"/>
    </source>
</evidence>
<keyword evidence="2" id="KW-1133">Transmembrane helix</keyword>
<feature type="transmembrane region" description="Helical" evidence="2">
    <location>
        <begin position="55"/>
        <end position="72"/>
    </location>
</feature>
<sequence>MASTQKYLNHLLQQVGITPACSEEERSAAERLAAIFKHHGFDPQIQEFTSSSTATYAKAVLGVAVFLGTLLMGFGGPVGIFGFLLNLAAAVIYCLERMGRPVLTHLGNGGLSQNVIAYHQASGPMASPRNRPVVIVAHYDSPRVDFLAQMPFAQYRSLLMRALLPAMIIPAAVSVLNLLPLPGAAKTLLWLLSLLVALVPLSYAVAIIANRFILPYTSGAVCNKSSVAAMLGVMEATSPYQGEVEFPDDMPFDEFMAEQQELAANLAAQAAVALDDEQEEQEIDQVERDLSDTGLISDAASHIDDEGAQAASDDQYDQDRSMSDGDAASTRAFSTVHAEIKSSDATVEMATTEDEDGGSSNEGGLDAKVEDHPVSSLPVNAYGNLRFGEDIIRSLGMVSDACRIVYESTEDDPDEAGDLSAIAAANDRSADVHAIDQDADVTNDEYLEGDASRGEDGLSVPSSVAELVAEGEELHEEVKDNQASVAADEHCEAQHEASAQHAHEDEAGDATSDQTAGVEQDEASQPVAQVKNSPAARDMKTARDDQDATTADPGKTQLYHPTETVDSLMAEINAAETGTRGVDSTRSIPRQIPPVVPDASALQTCHSATRNVLFDVPDPSHTTVDPFSALHTPSRAGFSVVDAGQRTPHVEAKAPEQKPEAQQPVAVIPPVAVDTEDEVQPYEPAEPRGLARLFGGRKKKKRESMSEWLGVDKDFNAKKTGGEIGSWDNFDSDDDSSWKGGAAAPEGSESADLVEAITSLGDDELLGHDIWFVATGSSEWGNAGINAFLAEHRDKLRGVFLINLESVGAGQLSIITTEGEKRQLKGDRRIMKLVSRVSADFHHDFATAHLPFDTDAYAAMQMSLRSLTIAGMDGTRLACARTDEDQTFNVDAENVQVVADVVTEVIRRS</sequence>
<accession>A0ABS7MKB7</accession>
<feature type="region of interest" description="Disordered" evidence="1">
    <location>
        <begin position="722"/>
        <end position="750"/>
    </location>
</feature>
<dbReference type="EMBL" id="JAIMFO010000006">
    <property type="protein sequence ID" value="MBY4797816.1"/>
    <property type="molecule type" value="Genomic_DNA"/>
</dbReference>
<dbReference type="InterPro" id="IPR007484">
    <property type="entry name" value="Peptidase_M28"/>
</dbReference>